<organism evidence="2 3">
    <name type="scientific">Fraxinus pennsylvanica</name>
    <dbReference type="NCBI Taxonomy" id="56036"/>
    <lineage>
        <taxon>Eukaryota</taxon>
        <taxon>Viridiplantae</taxon>
        <taxon>Streptophyta</taxon>
        <taxon>Embryophyta</taxon>
        <taxon>Tracheophyta</taxon>
        <taxon>Spermatophyta</taxon>
        <taxon>Magnoliopsida</taxon>
        <taxon>eudicotyledons</taxon>
        <taxon>Gunneridae</taxon>
        <taxon>Pentapetalae</taxon>
        <taxon>asterids</taxon>
        <taxon>lamiids</taxon>
        <taxon>Lamiales</taxon>
        <taxon>Oleaceae</taxon>
        <taxon>Oleeae</taxon>
        <taxon>Fraxinus</taxon>
    </lineage>
</organism>
<keyword evidence="1" id="KW-0472">Membrane</keyword>
<dbReference type="PANTHER" id="PTHR33659:SF12">
    <property type="match status" value="1"/>
</dbReference>
<proteinExistence type="predicted"/>
<evidence type="ECO:0000313" key="2">
    <source>
        <dbReference type="EMBL" id="CAI9782774.1"/>
    </source>
</evidence>
<accession>A0AAD2A6T9</accession>
<reference evidence="2" key="1">
    <citation type="submission" date="2023-05" db="EMBL/GenBank/DDBJ databases">
        <authorList>
            <person name="Huff M."/>
        </authorList>
    </citation>
    <scope>NUCLEOTIDE SEQUENCE</scope>
</reference>
<keyword evidence="3" id="KW-1185">Reference proteome</keyword>
<evidence type="ECO:0000313" key="3">
    <source>
        <dbReference type="Proteomes" id="UP000834106"/>
    </source>
</evidence>
<sequence>MHNTSVHLTQKPVPWTPQSPPLYKYTTKEPLNLTHTVTLLYTIRAFCELLSYSMAQLSIVMASLLAYALVALSVAATTVSAQAPAPSPDKGDAFSLPVSSAFIATSLLFSVFALWRH</sequence>
<feature type="transmembrane region" description="Helical" evidence="1">
    <location>
        <begin position="93"/>
        <end position="115"/>
    </location>
</feature>
<dbReference type="Proteomes" id="UP000834106">
    <property type="component" value="Chromosome 19"/>
</dbReference>
<dbReference type="PANTHER" id="PTHR33659">
    <property type="entry name" value="PROTEIN, PUTATIVE-RELATED-RELATED"/>
    <property type="match status" value="1"/>
</dbReference>
<name>A0AAD2A6T9_9LAMI</name>
<dbReference type="AlphaFoldDB" id="A0AAD2A6T9"/>
<protein>
    <submittedName>
        <fullName evidence="2">Uncharacterized protein</fullName>
    </submittedName>
</protein>
<keyword evidence="1" id="KW-0812">Transmembrane</keyword>
<keyword evidence="1" id="KW-1133">Transmembrane helix</keyword>
<gene>
    <name evidence="2" type="ORF">FPE_LOCUS30204</name>
</gene>
<feature type="transmembrane region" description="Helical" evidence="1">
    <location>
        <begin position="59"/>
        <end position="81"/>
    </location>
</feature>
<dbReference type="EMBL" id="OU503054">
    <property type="protein sequence ID" value="CAI9782774.1"/>
    <property type="molecule type" value="Genomic_DNA"/>
</dbReference>
<evidence type="ECO:0000256" key="1">
    <source>
        <dbReference type="SAM" id="Phobius"/>
    </source>
</evidence>